<dbReference type="RefSeq" id="WP_344796161.1">
    <property type="nucleotide sequence ID" value="NZ_BAABAU010000002.1"/>
</dbReference>
<dbReference type="Gene3D" id="1.10.10.10">
    <property type="entry name" value="Winged helix-like DNA-binding domain superfamily/Winged helix DNA-binding domain"/>
    <property type="match status" value="1"/>
</dbReference>
<evidence type="ECO:0000313" key="2">
    <source>
        <dbReference type="Proteomes" id="UP001501594"/>
    </source>
</evidence>
<dbReference type="InterPro" id="IPR036390">
    <property type="entry name" value="WH_DNA-bd_sf"/>
</dbReference>
<reference evidence="2" key="1">
    <citation type="journal article" date="2019" name="Int. J. Syst. Evol. Microbiol.">
        <title>The Global Catalogue of Microorganisms (GCM) 10K type strain sequencing project: providing services to taxonomists for standard genome sequencing and annotation.</title>
        <authorList>
            <consortium name="The Broad Institute Genomics Platform"/>
            <consortium name="The Broad Institute Genome Sequencing Center for Infectious Disease"/>
            <person name="Wu L."/>
            <person name="Ma J."/>
        </authorList>
    </citation>
    <scope>NUCLEOTIDE SEQUENCE [LARGE SCALE GENOMIC DNA]</scope>
    <source>
        <strain evidence="2">JCM 17442</strain>
    </source>
</reference>
<organism evidence="1 2">
    <name type="scientific">Frondihabitans peucedani</name>
    <dbReference type="NCBI Taxonomy" id="598626"/>
    <lineage>
        <taxon>Bacteria</taxon>
        <taxon>Bacillati</taxon>
        <taxon>Actinomycetota</taxon>
        <taxon>Actinomycetes</taxon>
        <taxon>Micrococcales</taxon>
        <taxon>Microbacteriaceae</taxon>
        <taxon>Frondihabitans</taxon>
    </lineage>
</organism>
<sequence length="107" mass="12247">MPRPENLMRHTPDEVAHFQEMLTSPSRVLVLRALLQEPRTVADLYDVVKPSMSKPSMFNALAELRDRGYTEDDAPEGTRRRGPGVKHWAKQSVVTRELAQLLEYFLG</sequence>
<protein>
    <recommendedName>
        <fullName evidence="3">ArsR family transcriptional regulator</fullName>
    </recommendedName>
</protein>
<name>A0ABP8E316_9MICO</name>
<dbReference type="SUPFAM" id="SSF46785">
    <property type="entry name" value="Winged helix' DNA-binding domain"/>
    <property type="match status" value="1"/>
</dbReference>
<evidence type="ECO:0000313" key="1">
    <source>
        <dbReference type="EMBL" id="GAA4266611.1"/>
    </source>
</evidence>
<evidence type="ECO:0008006" key="3">
    <source>
        <dbReference type="Google" id="ProtNLM"/>
    </source>
</evidence>
<comment type="caution">
    <text evidence="1">The sequence shown here is derived from an EMBL/GenBank/DDBJ whole genome shotgun (WGS) entry which is preliminary data.</text>
</comment>
<dbReference type="Proteomes" id="UP001501594">
    <property type="component" value="Unassembled WGS sequence"/>
</dbReference>
<dbReference type="EMBL" id="BAABAU010000002">
    <property type="protein sequence ID" value="GAA4266611.1"/>
    <property type="molecule type" value="Genomic_DNA"/>
</dbReference>
<accession>A0ABP8E316</accession>
<gene>
    <name evidence="1" type="ORF">GCM10022256_22230</name>
</gene>
<dbReference type="InterPro" id="IPR036388">
    <property type="entry name" value="WH-like_DNA-bd_sf"/>
</dbReference>
<keyword evidence="2" id="KW-1185">Reference proteome</keyword>
<proteinExistence type="predicted"/>